<dbReference type="SUPFAM" id="SSF52047">
    <property type="entry name" value="RNI-like"/>
    <property type="match status" value="1"/>
</dbReference>
<dbReference type="EMBL" id="JAUJFL010000002">
    <property type="protein sequence ID" value="KAK2609761.1"/>
    <property type="molecule type" value="Genomic_DNA"/>
</dbReference>
<feature type="region of interest" description="Disordered" evidence="1">
    <location>
        <begin position="380"/>
        <end position="413"/>
    </location>
</feature>
<keyword evidence="3" id="KW-1185">Reference proteome</keyword>
<gene>
    <name evidence="2" type="ORF">N8I77_003247</name>
</gene>
<evidence type="ECO:0000256" key="1">
    <source>
        <dbReference type="SAM" id="MobiDB-lite"/>
    </source>
</evidence>
<dbReference type="AlphaFoldDB" id="A0AAD9W7G9"/>
<feature type="compositionally biased region" description="Basic residues" evidence="1">
    <location>
        <begin position="23"/>
        <end position="37"/>
    </location>
</feature>
<proteinExistence type="predicted"/>
<reference evidence="2" key="1">
    <citation type="submission" date="2023-06" db="EMBL/GenBank/DDBJ databases">
        <authorList>
            <person name="Noh H."/>
        </authorList>
    </citation>
    <scope>NUCLEOTIDE SEQUENCE</scope>
    <source>
        <strain evidence="2">DUCC20226</strain>
    </source>
</reference>
<evidence type="ECO:0000313" key="3">
    <source>
        <dbReference type="Proteomes" id="UP001265746"/>
    </source>
</evidence>
<name>A0AAD9W7G9_PHOAM</name>
<sequence length="428" mass="48989">MDPFVAREWSAPATDSSDVGWDRRRRPRRSPPPRRMPHVPEHHPRRLLPSLADLAARVVAANIQNLDSSHLRGLSPRALQLALKHLDLESISLSTWRVFQQLGRAGHLETRSTQALHRFHQHIESPTADLSVYLKPLQSHDFAFISHLRIAGSCLVKAEELLYLPRWCKNLGLLELVEPSNSKTPFPRLSDRLIKAWSLDGDSFPKLKGIRLSTHRSITERSLQHLTQFPALTMLDITAGKQEWVHSKSLARALGWVHCDWIEAVTCDDDRDDEVSLESHQCWLQLSLKIHRLLVGPTRPIDLSAPRNVRRLDIYSILDMPALRMLQQPRLADAPLSSNAMASLTLGEDSEFLTEVRGSLREERKFFWRYWQDDFRFPLPSEEQGQKSASQKSPPVTERPYPSSAATIRSRKKRKAVNLSEALSQFKR</sequence>
<feature type="region of interest" description="Disordered" evidence="1">
    <location>
        <begin position="1"/>
        <end position="46"/>
    </location>
</feature>
<evidence type="ECO:0000313" key="2">
    <source>
        <dbReference type="EMBL" id="KAK2609761.1"/>
    </source>
</evidence>
<dbReference type="Proteomes" id="UP001265746">
    <property type="component" value="Unassembled WGS sequence"/>
</dbReference>
<comment type="caution">
    <text evidence="2">The sequence shown here is derived from an EMBL/GenBank/DDBJ whole genome shotgun (WGS) entry which is preliminary data.</text>
</comment>
<organism evidence="2 3">
    <name type="scientific">Phomopsis amygdali</name>
    <name type="common">Fusicoccum amygdali</name>
    <dbReference type="NCBI Taxonomy" id="1214568"/>
    <lineage>
        <taxon>Eukaryota</taxon>
        <taxon>Fungi</taxon>
        <taxon>Dikarya</taxon>
        <taxon>Ascomycota</taxon>
        <taxon>Pezizomycotina</taxon>
        <taxon>Sordariomycetes</taxon>
        <taxon>Sordariomycetidae</taxon>
        <taxon>Diaporthales</taxon>
        <taxon>Diaporthaceae</taxon>
        <taxon>Diaporthe</taxon>
    </lineage>
</organism>
<accession>A0AAD9W7G9</accession>
<protein>
    <submittedName>
        <fullName evidence="2">Uncharacterized protein</fullName>
    </submittedName>
</protein>